<dbReference type="PROSITE" id="PS50927">
    <property type="entry name" value="BULB_LECTIN"/>
    <property type="match status" value="1"/>
</dbReference>
<dbReference type="Gene3D" id="2.90.10.10">
    <property type="entry name" value="Bulb-type lectin domain"/>
    <property type="match status" value="2"/>
</dbReference>
<dbReference type="Proteomes" id="UP000662200">
    <property type="component" value="Unassembled WGS sequence"/>
</dbReference>
<dbReference type="InterPro" id="IPR036426">
    <property type="entry name" value="Bulb-type_lectin_dom_sf"/>
</dbReference>
<keyword evidence="3" id="KW-1185">Reference proteome</keyword>
<evidence type="ECO:0000259" key="1">
    <source>
        <dbReference type="PROSITE" id="PS50927"/>
    </source>
</evidence>
<name>A0A8J3BR82_9ACTN</name>
<dbReference type="SUPFAM" id="SSF51110">
    <property type="entry name" value="alpha-D-mannose-specific plant lectins"/>
    <property type="match status" value="1"/>
</dbReference>
<sequence>MPKGNTLNAGDSIHAVLVGDRDAHFELKMQSDGNLVFRSYLNNGQNYVCWSIGAKGSGARAVYQNDGNFVVYVGNAAKWASDTAGKGGNSVSIDYSDTWYPGTDLWVGDTRINRGCRVP</sequence>
<reference evidence="2" key="2">
    <citation type="submission" date="2020-09" db="EMBL/GenBank/DDBJ databases">
        <authorList>
            <person name="Sun Q."/>
            <person name="Ohkuma M."/>
        </authorList>
    </citation>
    <scope>NUCLEOTIDE SEQUENCE</scope>
    <source>
        <strain evidence="2">JCM 3091</strain>
    </source>
</reference>
<evidence type="ECO:0000313" key="3">
    <source>
        <dbReference type="Proteomes" id="UP000662200"/>
    </source>
</evidence>
<organism evidence="2 3">
    <name type="scientific">Pilimelia terevasa</name>
    <dbReference type="NCBI Taxonomy" id="53372"/>
    <lineage>
        <taxon>Bacteria</taxon>
        <taxon>Bacillati</taxon>
        <taxon>Actinomycetota</taxon>
        <taxon>Actinomycetes</taxon>
        <taxon>Micromonosporales</taxon>
        <taxon>Micromonosporaceae</taxon>
        <taxon>Pilimelia</taxon>
    </lineage>
</organism>
<dbReference type="AlphaFoldDB" id="A0A8J3BR82"/>
<proteinExistence type="predicted"/>
<evidence type="ECO:0000313" key="2">
    <source>
        <dbReference type="EMBL" id="GGK44217.1"/>
    </source>
</evidence>
<protein>
    <recommendedName>
        <fullName evidence="1">Bulb-type lectin domain-containing protein</fullName>
    </recommendedName>
</protein>
<gene>
    <name evidence="2" type="ORF">GCM10010124_41310</name>
</gene>
<reference evidence="2" key="1">
    <citation type="journal article" date="2014" name="Int. J. Syst. Evol. Microbiol.">
        <title>Complete genome sequence of Corynebacterium casei LMG S-19264T (=DSM 44701T), isolated from a smear-ripened cheese.</title>
        <authorList>
            <consortium name="US DOE Joint Genome Institute (JGI-PGF)"/>
            <person name="Walter F."/>
            <person name="Albersmeier A."/>
            <person name="Kalinowski J."/>
            <person name="Ruckert C."/>
        </authorList>
    </citation>
    <scope>NUCLEOTIDE SEQUENCE</scope>
    <source>
        <strain evidence="2">JCM 3091</strain>
    </source>
</reference>
<comment type="caution">
    <text evidence="2">The sequence shown here is derived from an EMBL/GenBank/DDBJ whole genome shotgun (WGS) entry which is preliminary data.</text>
</comment>
<feature type="domain" description="Bulb-type lectin" evidence="1">
    <location>
        <begin position="1"/>
        <end position="119"/>
    </location>
</feature>
<accession>A0A8J3BR82</accession>
<dbReference type="InterPro" id="IPR001480">
    <property type="entry name" value="Bulb-type_lectin_dom"/>
</dbReference>
<dbReference type="EMBL" id="BMQC01000033">
    <property type="protein sequence ID" value="GGK44217.1"/>
    <property type="molecule type" value="Genomic_DNA"/>
</dbReference>